<gene>
    <name evidence="1" type="ORF">IEQ34_002555</name>
</gene>
<dbReference type="Proteomes" id="UP000775213">
    <property type="component" value="Unassembled WGS sequence"/>
</dbReference>
<comment type="caution">
    <text evidence="1">The sequence shown here is derived from an EMBL/GenBank/DDBJ whole genome shotgun (WGS) entry which is preliminary data.</text>
</comment>
<proteinExistence type="predicted"/>
<reference evidence="1 2" key="1">
    <citation type="journal article" date="2021" name="Hortic Res">
        <title>Chromosome-scale assembly of the Dendrobium chrysotoxum genome enhances the understanding of orchid evolution.</title>
        <authorList>
            <person name="Zhang Y."/>
            <person name="Zhang G.Q."/>
            <person name="Zhang D."/>
            <person name="Liu X.D."/>
            <person name="Xu X.Y."/>
            <person name="Sun W.H."/>
            <person name="Yu X."/>
            <person name="Zhu X."/>
            <person name="Wang Z.W."/>
            <person name="Zhao X."/>
            <person name="Zhong W.Y."/>
            <person name="Chen H."/>
            <person name="Yin W.L."/>
            <person name="Huang T."/>
            <person name="Niu S.C."/>
            <person name="Liu Z.J."/>
        </authorList>
    </citation>
    <scope>NUCLEOTIDE SEQUENCE [LARGE SCALE GENOMIC DNA]</scope>
    <source>
        <strain evidence="1">Lindl</strain>
    </source>
</reference>
<organism evidence="1 2">
    <name type="scientific">Dendrobium chrysotoxum</name>
    <name type="common">Orchid</name>
    <dbReference type="NCBI Taxonomy" id="161865"/>
    <lineage>
        <taxon>Eukaryota</taxon>
        <taxon>Viridiplantae</taxon>
        <taxon>Streptophyta</taxon>
        <taxon>Embryophyta</taxon>
        <taxon>Tracheophyta</taxon>
        <taxon>Spermatophyta</taxon>
        <taxon>Magnoliopsida</taxon>
        <taxon>Liliopsida</taxon>
        <taxon>Asparagales</taxon>
        <taxon>Orchidaceae</taxon>
        <taxon>Epidendroideae</taxon>
        <taxon>Malaxideae</taxon>
        <taxon>Dendrobiinae</taxon>
        <taxon>Dendrobium</taxon>
    </lineage>
</organism>
<dbReference type="AlphaFoldDB" id="A0AAV7HP59"/>
<dbReference type="EMBL" id="JAGFBR010000003">
    <property type="protein sequence ID" value="KAH0469323.1"/>
    <property type="molecule type" value="Genomic_DNA"/>
</dbReference>
<name>A0AAV7HP59_DENCH</name>
<evidence type="ECO:0000313" key="1">
    <source>
        <dbReference type="EMBL" id="KAH0469323.1"/>
    </source>
</evidence>
<sequence length="93" mass="10744">MLLNVFWICRLRDPAADLVVGRPDLFASCNIRCPRLASLSLSRRSRFSLEREGRFVGPRREMQKKRRGKSSGIVVKTTPGWKILLRPYITRSV</sequence>
<protein>
    <submittedName>
        <fullName evidence="1">Uncharacterized protein</fullName>
    </submittedName>
</protein>
<evidence type="ECO:0000313" key="2">
    <source>
        <dbReference type="Proteomes" id="UP000775213"/>
    </source>
</evidence>
<accession>A0AAV7HP59</accession>
<keyword evidence="2" id="KW-1185">Reference proteome</keyword>